<dbReference type="Proteomes" id="UP000765509">
    <property type="component" value="Unassembled WGS sequence"/>
</dbReference>
<comment type="caution">
    <text evidence="2">The sequence shown here is derived from an EMBL/GenBank/DDBJ whole genome shotgun (WGS) entry which is preliminary data.</text>
</comment>
<evidence type="ECO:0000313" key="2">
    <source>
        <dbReference type="EMBL" id="MBW0514854.1"/>
    </source>
</evidence>
<proteinExistence type="predicted"/>
<dbReference type="EMBL" id="AVOT02024267">
    <property type="protein sequence ID" value="MBW0514854.1"/>
    <property type="molecule type" value="Genomic_DNA"/>
</dbReference>
<feature type="region of interest" description="Disordered" evidence="1">
    <location>
        <begin position="1"/>
        <end position="22"/>
    </location>
</feature>
<sequence length="135" mass="15558">MARSPWTVGPQSQPKTKKGQKCPEAIKVKNHHKKVHDQKSMVGTIGPQIHILRHFQGQWGQDPPLLRPLEEFQSGQEAPVHNGVYQHILIRHQILSRRGLWHSFWDTAQRPCLGMKERTESKKEAYFEVGSTYSS</sequence>
<name>A0A9Q3HTS8_9BASI</name>
<evidence type="ECO:0000313" key="3">
    <source>
        <dbReference type="Proteomes" id="UP000765509"/>
    </source>
</evidence>
<reference evidence="2" key="1">
    <citation type="submission" date="2021-03" db="EMBL/GenBank/DDBJ databases">
        <title>Draft genome sequence of rust myrtle Austropuccinia psidii MF-1, a brazilian biotype.</title>
        <authorList>
            <person name="Quecine M.C."/>
            <person name="Pachon D.M.R."/>
            <person name="Bonatelli M.L."/>
            <person name="Correr F.H."/>
            <person name="Franceschini L.M."/>
            <person name="Leite T.F."/>
            <person name="Margarido G.R.A."/>
            <person name="Almeida C.A."/>
            <person name="Ferrarezi J.A."/>
            <person name="Labate C.A."/>
        </authorList>
    </citation>
    <scope>NUCLEOTIDE SEQUENCE</scope>
    <source>
        <strain evidence="2">MF-1</strain>
    </source>
</reference>
<dbReference type="AlphaFoldDB" id="A0A9Q3HTS8"/>
<protein>
    <submittedName>
        <fullName evidence="2">Uncharacterized protein</fullName>
    </submittedName>
</protein>
<gene>
    <name evidence="2" type="ORF">O181_054569</name>
</gene>
<evidence type="ECO:0000256" key="1">
    <source>
        <dbReference type="SAM" id="MobiDB-lite"/>
    </source>
</evidence>
<organism evidence="2 3">
    <name type="scientific">Austropuccinia psidii MF-1</name>
    <dbReference type="NCBI Taxonomy" id="1389203"/>
    <lineage>
        <taxon>Eukaryota</taxon>
        <taxon>Fungi</taxon>
        <taxon>Dikarya</taxon>
        <taxon>Basidiomycota</taxon>
        <taxon>Pucciniomycotina</taxon>
        <taxon>Pucciniomycetes</taxon>
        <taxon>Pucciniales</taxon>
        <taxon>Sphaerophragmiaceae</taxon>
        <taxon>Austropuccinia</taxon>
    </lineage>
</organism>
<accession>A0A9Q3HTS8</accession>
<keyword evidence="3" id="KW-1185">Reference proteome</keyword>